<comment type="caution">
    <text evidence="2">The sequence shown here is derived from an EMBL/GenBank/DDBJ whole genome shotgun (WGS) entry which is preliminary data.</text>
</comment>
<gene>
    <name evidence="2" type="ORF">NQ315_002866</name>
</gene>
<dbReference type="GO" id="GO:0005694">
    <property type="term" value="C:chromosome"/>
    <property type="evidence" value="ECO:0007669"/>
    <property type="project" value="UniProtKB-ARBA"/>
</dbReference>
<dbReference type="Proteomes" id="UP001159042">
    <property type="component" value="Unassembled WGS sequence"/>
</dbReference>
<dbReference type="EMBL" id="JANEYG010000303">
    <property type="protein sequence ID" value="KAJ8910414.1"/>
    <property type="molecule type" value="Genomic_DNA"/>
</dbReference>
<evidence type="ECO:0000259" key="1">
    <source>
        <dbReference type="PROSITE" id="PS50013"/>
    </source>
</evidence>
<dbReference type="SUPFAM" id="SSF54160">
    <property type="entry name" value="Chromo domain-like"/>
    <property type="match status" value="1"/>
</dbReference>
<dbReference type="PROSITE" id="PS50013">
    <property type="entry name" value="CHROMO_2"/>
    <property type="match status" value="1"/>
</dbReference>
<evidence type="ECO:0000313" key="2">
    <source>
        <dbReference type="EMBL" id="KAJ8910414.1"/>
    </source>
</evidence>
<keyword evidence="3" id="KW-1185">Reference proteome</keyword>
<accession>A0AAV8V8D7</accession>
<organism evidence="2 3">
    <name type="scientific">Exocentrus adspersus</name>
    <dbReference type="NCBI Taxonomy" id="1586481"/>
    <lineage>
        <taxon>Eukaryota</taxon>
        <taxon>Metazoa</taxon>
        <taxon>Ecdysozoa</taxon>
        <taxon>Arthropoda</taxon>
        <taxon>Hexapoda</taxon>
        <taxon>Insecta</taxon>
        <taxon>Pterygota</taxon>
        <taxon>Neoptera</taxon>
        <taxon>Endopterygota</taxon>
        <taxon>Coleoptera</taxon>
        <taxon>Polyphaga</taxon>
        <taxon>Cucujiformia</taxon>
        <taxon>Chrysomeloidea</taxon>
        <taxon>Cerambycidae</taxon>
        <taxon>Lamiinae</taxon>
        <taxon>Acanthocinini</taxon>
        <taxon>Exocentrus</taxon>
    </lineage>
</organism>
<dbReference type="AlphaFoldDB" id="A0AAV8V8D7"/>
<name>A0AAV8V8D7_9CUCU</name>
<proteinExistence type="predicted"/>
<feature type="domain" description="Chromo" evidence="1">
    <location>
        <begin position="37"/>
        <end position="71"/>
    </location>
</feature>
<evidence type="ECO:0000313" key="3">
    <source>
        <dbReference type="Proteomes" id="UP001159042"/>
    </source>
</evidence>
<reference evidence="2 3" key="1">
    <citation type="journal article" date="2023" name="Insect Mol. Biol.">
        <title>Genome sequencing provides insights into the evolution of gene families encoding plant cell wall-degrading enzymes in longhorned beetles.</title>
        <authorList>
            <person name="Shin N.R."/>
            <person name="Okamura Y."/>
            <person name="Kirsch R."/>
            <person name="Pauchet Y."/>
        </authorList>
    </citation>
    <scope>NUCLEOTIDE SEQUENCE [LARGE SCALE GENOMIC DNA]</scope>
    <source>
        <strain evidence="2">EAD_L_NR</strain>
    </source>
</reference>
<dbReference type="InterPro" id="IPR000953">
    <property type="entry name" value="Chromo/chromo_shadow_dom"/>
</dbReference>
<dbReference type="InterPro" id="IPR016197">
    <property type="entry name" value="Chromo-like_dom_sf"/>
</dbReference>
<protein>
    <recommendedName>
        <fullName evidence="1">Chromo domain-containing protein</fullName>
    </recommendedName>
</protein>
<sequence>MAKVDTDATCLAPDSIPFRGSEQPHVGAAEPRSAGVYLVEKILKKKGNKLFIKWLGLPTHQNSWIKTSDIV</sequence>